<evidence type="ECO:0000313" key="4">
    <source>
        <dbReference type="Proteomes" id="UP000284706"/>
    </source>
</evidence>
<dbReference type="Proteomes" id="UP000284706">
    <property type="component" value="Unassembled WGS sequence"/>
</dbReference>
<dbReference type="InterPro" id="IPR004242">
    <property type="entry name" value="Transposase_21"/>
</dbReference>
<dbReference type="PANTHER" id="PTHR46579:SF1">
    <property type="entry name" value="F5_8 TYPE C DOMAIN-CONTAINING PROTEIN"/>
    <property type="match status" value="1"/>
</dbReference>
<keyword evidence="1" id="KW-0175">Coiled coil</keyword>
<feature type="compositionally biased region" description="Basic and acidic residues" evidence="2">
    <location>
        <begin position="921"/>
        <end position="931"/>
    </location>
</feature>
<gene>
    <name evidence="3" type="ORF">CVT26_000557</name>
</gene>
<name>A0A409WL10_9AGAR</name>
<feature type="compositionally biased region" description="Basic and acidic residues" evidence="2">
    <location>
        <begin position="167"/>
        <end position="183"/>
    </location>
</feature>
<feature type="compositionally biased region" description="Acidic residues" evidence="2">
    <location>
        <begin position="868"/>
        <end position="895"/>
    </location>
</feature>
<dbReference type="STRING" id="231916.A0A409WL10"/>
<feature type="region of interest" description="Disordered" evidence="2">
    <location>
        <begin position="161"/>
        <end position="187"/>
    </location>
</feature>
<sequence>MFGHIWSSVSPLTRLSHAFFYWPVLISGCFEFGPFESSFAKSPDHVPNIRQSPVHLDSDRIVGQPLAAWQDMSSPSGQTTYRCFCTSRGCNGTVDPRTGQKGVLLNRRMFQDHQRAENQAQMRNHLKLQQLRGLEQRALEAQARALDDQEELMARAMANLALDAEEERQPESDTPRNGESRYRNDRKRARIQQIGYVQDAIDRLNTELRDIKTPGHFHVISDQAISDHLEQCKRLDIRAVDLGRDLRLENRGPGRRESSVQVLRAAARQKLAELRKEISEVQSAWGNLSHSRDQERQSGNSPVFESGELMQRRDADRELIMFSGHHFRLILDGAPAIVQLLTLMVVACHVILGLPRRGCSWLFSMCSYIVETTVKKVLGGTVSGYFSDILAQWPRDVRTARDQFKLEANATVYAVCPKCNSTHKPSYKSDSPDIPFYPEKCSTRLYGKRCGEIILRPKSRGNARIWVPIKPYVSFDFNDWLANMLSRENYEEIMDNAWNNMDPEADGRLTDIFQGSVVREFKGYDEVTHFSNIGGKDAGHYLFSLACDFFNPLRNLANGKKVSVGVIALICLNLPIHLRYQPENIFLAGIIPGPQEPKLDGINPYLKPVVDSFLELWTGVLFSQTYLHRLGRLIMCAIIAVICDLPAARKVGGFASFHHNYYCSACWCNKTQKTYDNYDYHTWQKRTDEDCRDWARKFREAPTLRDATSFFDRSGLRSTELLRLPYYNPTRFLVIDPMHNLFLGLIKEHFQNILGYNPRQKSTESDIPRTGLVIDIPDDPRNPLPEGKHAKTGIRRLLQWLAEPFSFDENDAGAFEEVVKMWSGNRISLSALEYVARGVGCMSMDSERESNHDSREMKGDSEQTLGGDGEESEGNAPGEEEEEHNHEEEGEEDYATENAEHTSDNDDDSAFRQPAGYRAGHVGDYRRRDLEPSDPITESRKKKGGLTKKSVARILLRWRLRQVETAANVHAFRHGNIFTKAEMEAIWLDIEQMIKPAWVSSVPTTVSSTGPKLKSDQWRIFGSLYLPVTLVRLWSDCPDSEIGRGRQRLLHLTMMLLSAIVIASSRITSQRHADEYLRYMLAYRKELSEAFPSYRCHANHHIALHLTDLLTMYGPMHGWWTFPLERMIGNLQRIATNYKPGEYEETISRSWYRSSNFRAVFTRTTCPQAIKHCANMFKALIRTDKRNSLATDSDILNLDLASIGLIDQELPDDPPPSMNEVHLDPTVAAALRQYYTRDVRTARSPGRVALEEGIFYTTRAVHEGNSCVLVEDIPCRIEEILQCPGTESNSVDTWLVVRAYRAFHLDDPYREYPALRASIWSSELEDSITLVHISQVKSQYAMCPISWRGAPAVVAVSLSRVHFT</sequence>
<feature type="coiled-coil region" evidence="1">
    <location>
        <begin position="131"/>
        <end position="159"/>
    </location>
</feature>
<accession>A0A409WL10</accession>
<dbReference type="InParanoid" id="A0A409WL10"/>
<keyword evidence="4" id="KW-1185">Reference proteome</keyword>
<evidence type="ECO:0000313" key="3">
    <source>
        <dbReference type="EMBL" id="PPQ79206.1"/>
    </source>
</evidence>
<feature type="compositionally biased region" description="Basic and acidic residues" evidence="2">
    <location>
        <begin position="845"/>
        <end position="861"/>
    </location>
</feature>
<proteinExistence type="predicted"/>
<feature type="region of interest" description="Disordered" evidence="2">
    <location>
        <begin position="845"/>
        <end position="944"/>
    </location>
</feature>
<evidence type="ECO:0000256" key="2">
    <source>
        <dbReference type="SAM" id="MobiDB-lite"/>
    </source>
</evidence>
<organism evidence="3 4">
    <name type="scientific">Gymnopilus dilepis</name>
    <dbReference type="NCBI Taxonomy" id="231916"/>
    <lineage>
        <taxon>Eukaryota</taxon>
        <taxon>Fungi</taxon>
        <taxon>Dikarya</taxon>
        <taxon>Basidiomycota</taxon>
        <taxon>Agaricomycotina</taxon>
        <taxon>Agaricomycetes</taxon>
        <taxon>Agaricomycetidae</taxon>
        <taxon>Agaricales</taxon>
        <taxon>Agaricineae</taxon>
        <taxon>Hymenogastraceae</taxon>
        <taxon>Gymnopilus</taxon>
    </lineage>
</organism>
<dbReference type="PANTHER" id="PTHR46579">
    <property type="entry name" value="F5/8 TYPE C DOMAIN-CONTAINING PROTEIN-RELATED"/>
    <property type="match status" value="1"/>
</dbReference>
<reference evidence="3 4" key="1">
    <citation type="journal article" date="2018" name="Evol. Lett.">
        <title>Horizontal gene cluster transfer increased hallucinogenic mushroom diversity.</title>
        <authorList>
            <person name="Reynolds H.T."/>
            <person name="Vijayakumar V."/>
            <person name="Gluck-Thaler E."/>
            <person name="Korotkin H.B."/>
            <person name="Matheny P.B."/>
            <person name="Slot J.C."/>
        </authorList>
    </citation>
    <scope>NUCLEOTIDE SEQUENCE [LARGE SCALE GENOMIC DNA]</scope>
    <source>
        <strain evidence="3 4">SRW20</strain>
    </source>
</reference>
<evidence type="ECO:0000256" key="1">
    <source>
        <dbReference type="SAM" id="Coils"/>
    </source>
</evidence>
<dbReference type="Pfam" id="PF02992">
    <property type="entry name" value="Transposase_21"/>
    <property type="match status" value="1"/>
</dbReference>
<dbReference type="OrthoDB" id="3247418at2759"/>
<dbReference type="EMBL" id="NHYE01005015">
    <property type="protein sequence ID" value="PPQ79206.1"/>
    <property type="molecule type" value="Genomic_DNA"/>
</dbReference>
<comment type="caution">
    <text evidence="3">The sequence shown here is derived from an EMBL/GenBank/DDBJ whole genome shotgun (WGS) entry which is preliminary data.</text>
</comment>
<protein>
    <submittedName>
        <fullName evidence="3">Uncharacterized protein</fullName>
    </submittedName>
</protein>